<reference evidence="3" key="1">
    <citation type="submission" date="2020-01" db="EMBL/GenBank/DDBJ databases">
        <authorList>
            <person name="Rat A."/>
        </authorList>
    </citation>
    <scope>NUCLEOTIDE SEQUENCE</scope>
    <source>
        <strain evidence="3">LMG 28251</strain>
    </source>
</reference>
<dbReference type="AlphaFoldDB" id="A0AAF1KUM5"/>
<feature type="chain" id="PRO_5042133468" evidence="2">
    <location>
        <begin position="23"/>
        <end position="187"/>
    </location>
</feature>
<comment type="caution">
    <text evidence="3">The sequence shown here is derived from an EMBL/GenBank/DDBJ whole genome shotgun (WGS) entry which is preliminary data.</text>
</comment>
<dbReference type="Proteomes" id="UP001196068">
    <property type="component" value="Unassembled WGS sequence"/>
</dbReference>
<feature type="region of interest" description="Disordered" evidence="1">
    <location>
        <begin position="48"/>
        <end position="129"/>
    </location>
</feature>
<evidence type="ECO:0000313" key="3">
    <source>
        <dbReference type="EMBL" id="MBR0656517.1"/>
    </source>
</evidence>
<feature type="compositionally biased region" description="Basic and acidic residues" evidence="1">
    <location>
        <begin position="67"/>
        <end position="76"/>
    </location>
</feature>
<protein>
    <submittedName>
        <fullName evidence="3">DUF3035 domain-containing protein</fullName>
    </submittedName>
</protein>
<reference evidence="3" key="2">
    <citation type="journal article" date="2021" name="Syst. Appl. Microbiol.">
        <title>Roseomonas hellenica sp. nov., isolated from roots of wild-growing Alkanna tinctoria.</title>
        <authorList>
            <person name="Rat A."/>
            <person name="Naranjo H.D."/>
            <person name="Lebbe L."/>
            <person name="Cnockaert M."/>
            <person name="Krigas N."/>
            <person name="Grigoriadou K."/>
            <person name="Maloupa E."/>
            <person name="Willems A."/>
        </authorList>
    </citation>
    <scope>NUCLEOTIDE SEQUENCE</scope>
    <source>
        <strain evidence="3">LMG 28251</strain>
    </source>
</reference>
<dbReference type="InterPro" id="IPR021395">
    <property type="entry name" value="DUF3035"/>
</dbReference>
<evidence type="ECO:0000256" key="2">
    <source>
        <dbReference type="SAM" id="SignalP"/>
    </source>
</evidence>
<evidence type="ECO:0000256" key="1">
    <source>
        <dbReference type="SAM" id="MobiDB-lite"/>
    </source>
</evidence>
<proteinExistence type="predicted"/>
<dbReference type="Pfam" id="PF11233">
    <property type="entry name" value="DUF3035"/>
    <property type="match status" value="1"/>
</dbReference>
<feature type="signal peptide" evidence="2">
    <location>
        <begin position="1"/>
        <end position="22"/>
    </location>
</feature>
<accession>A0AAF1KUM5</accession>
<feature type="compositionally biased region" description="Polar residues" evidence="1">
    <location>
        <begin position="93"/>
        <end position="106"/>
    </location>
</feature>
<feature type="compositionally biased region" description="Low complexity" evidence="1">
    <location>
        <begin position="77"/>
        <end position="90"/>
    </location>
</feature>
<keyword evidence="2" id="KW-0732">Signal</keyword>
<dbReference type="EMBL" id="JAAEDH010000019">
    <property type="protein sequence ID" value="MBR0656517.1"/>
    <property type="molecule type" value="Genomic_DNA"/>
</dbReference>
<dbReference type="RefSeq" id="WP_211875384.1">
    <property type="nucleotide sequence ID" value="NZ_JAAEDH010000019.1"/>
</dbReference>
<sequence>MSKHLRLAPLALGLALALPACGGGTSRFLGLTRDAPDEFVVVTRAPLSMPPDMAGALPTPRPGAGRPMDRSAREAAEATLAPGTALAPAGPSRGSSGENALLSQVQRGAAPPDIRRRVDEESSRLDAPERSVTDRLMFWRDTPPPGTAVDATRENARLRENAALGREVTNGDTPIIQRPRRSFLGIF</sequence>
<feature type="compositionally biased region" description="Basic and acidic residues" evidence="1">
    <location>
        <begin position="113"/>
        <end position="129"/>
    </location>
</feature>
<evidence type="ECO:0000313" key="4">
    <source>
        <dbReference type="Proteomes" id="UP001196068"/>
    </source>
</evidence>
<keyword evidence="4" id="KW-1185">Reference proteome</keyword>
<name>A0AAF1KUM5_9PROT</name>
<gene>
    <name evidence="3" type="ORF">GXW79_15660</name>
</gene>
<organism evidence="3 4">
    <name type="scientific">Plastoroseomonas arctica</name>
    <dbReference type="NCBI Taxonomy" id="1509237"/>
    <lineage>
        <taxon>Bacteria</taxon>
        <taxon>Pseudomonadati</taxon>
        <taxon>Pseudomonadota</taxon>
        <taxon>Alphaproteobacteria</taxon>
        <taxon>Acetobacterales</taxon>
        <taxon>Acetobacteraceae</taxon>
        <taxon>Plastoroseomonas</taxon>
    </lineage>
</organism>